<feature type="coiled-coil region" evidence="1">
    <location>
        <begin position="6"/>
        <end position="33"/>
    </location>
</feature>
<name>A0A8A4TL91_SULCO</name>
<dbReference type="SUPFAM" id="SSF141571">
    <property type="entry name" value="Pentapeptide repeat-like"/>
    <property type="match status" value="1"/>
</dbReference>
<organism evidence="3 4">
    <name type="scientific">Sulfidibacter corallicola</name>
    <dbReference type="NCBI Taxonomy" id="2818388"/>
    <lineage>
        <taxon>Bacteria</taxon>
        <taxon>Pseudomonadati</taxon>
        <taxon>Acidobacteriota</taxon>
        <taxon>Holophagae</taxon>
        <taxon>Acanthopleuribacterales</taxon>
        <taxon>Acanthopleuribacteraceae</taxon>
        <taxon>Sulfidibacter</taxon>
    </lineage>
</organism>
<feature type="transmembrane region" description="Helical" evidence="2">
    <location>
        <begin position="100"/>
        <end position="119"/>
    </location>
</feature>
<proteinExistence type="predicted"/>
<dbReference type="RefSeq" id="WP_237379261.1">
    <property type="nucleotide sequence ID" value="NZ_CP071793.1"/>
</dbReference>
<protein>
    <submittedName>
        <fullName evidence="3">Pentapeptide repeat-containing protein</fullName>
    </submittedName>
</protein>
<keyword evidence="4" id="KW-1185">Reference proteome</keyword>
<dbReference type="Pfam" id="PF13599">
    <property type="entry name" value="Pentapeptide_4"/>
    <property type="match status" value="1"/>
</dbReference>
<keyword evidence="2" id="KW-0472">Membrane</keyword>
<dbReference type="Gene3D" id="2.160.20.80">
    <property type="entry name" value="E3 ubiquitin-protein ligase SopA"/>
    <property type="match status" value="1"/>
</dbReference>
<dbReference type="InterPro" id="IPR051082">
    <property type="entry name" value="Pentapeptide-BTB/POZ_domain"/>
</dbReference>
<dbReference type="PANTHER" id="PTHR14136">
    <property type="entry name" value="BTB_POZ DOMAIN-CONTAINING PROTEIN KCTD9"/>
    <property type="match status" value="1"/>
</dbReference>
<dbReference type="EMBL" id="CP071793">
    <property type="protein sequence ID" value="QTD49628.1"/>
    <property type="molecule type" value="Genomic_DNA"/>
</dbReference>
<dbReference type="AlphaFoldDB" id="A0A8A4TL91"/>
<keyword evidence="2" id="KW-1133">Transmembrane helix</keyword>
<sequence>MEDNENILLRSRINNLEKEIQRLTQLNNLYIQKVHASKKRKWLFAKQTAKLWTCLMTSRVVQKTAISLWESIEKHKPGQPLPKQEIKDFIIAFVAAKARVPMFLILGAGLAIIPNYFIYKQTQYLGLQNKMLESQTSLFESQTMEVMRQNAYIAFENTSKFRLLLNSPVVSQPSIPTENSVAYDEVAVEQIVLLAESDPYNILKSLKPIIKDNNKARSIGSIIATIKISSRLDTESLLTFANLESVNFQNIRDDHFIRYRGIALLGGVEILSYSLWEKMNLGQSNLKSSTLDEIRFEKCDFIGSTMENASMRQSIFSSCNLSDSKMKCVDLSKSRFDDCDLSKSDLRGANLTLASLYLVDLSKADLRGVTWNESLNLKGVNIRWAIMDPELKSWALENGAVQFSPKKWQEYVHSVRMADRE</sequence>
<keyword evidence="1" id="KW-0175">Coiled coil</keyword>
<keyword evidence="2" id="KW-0812">Transmembrane</keyword>
<evidence type="ECO:0000313" key="3">
    <source>
        <dbReference type="EMBL" id="QTD49628.1"/>
    </source>
</evidence>
<gene>
    <name evidence="3" type="ORF">J3U87_28920</name>
</gene>
<dbReference type="PANTHER" id="PTHR14136:SF17">
    <property type="entry name" value="BTB_POZ DOMAIN-CONTAINING PROTEIN KCTD9"/>
    <property type="match status" value="1"/>
</dbReference>
<reference evidence="3" key="1">
    <citation type="submission" date="2021-03" db="EMBL/GenBank/DDBJ databases">
        <title>Acanthopleuribacteraceae sp. M133.</title>
        <authorList>
            <person name="Wang G."/>
        </authorList>
    </citation>
    <scope>NUCLEOTIDE SEQUENCE</scope>
    <source>
        <strain evidence="3">M133</strain>
    </source>
</reference>
<dbReference type="InterPro" id="IPR001646">
    <property type="entry name" value="5peptide_repeat"/>
</dbReference>
<evidence type="ECO:0000313" key="4">
    <source>
        <dbReference type="Proteomes" id="UP000663929"/>
    </source>
</evidence>
<dbReference type="Proteomes" id="UP000663929">
    <property type="component" value="Chromosome"/>
</dbReference>
<dbReference type="KEGG" id="scor:J3U87_28920"/>
<accession>A0A8A4TL91</accession>
<evidence type="ECO:0000256" key="2">
    <source>
        <dbReference type="SAM" id="Phobius"/>
    </source>
</evidence>
<evidence type="ECO:0000256" key="1">
    <source>
        <dbReference type="SAM" id="Coils"/>
    </source>
</evidence>